<evidence type="ECO:0000256" key="2">
    <source>
        <dbReference type="SAM" id="MobiDB-lite"/>
    </source>
</evidence>
<reference evidence="4" key="1">
    <citation type="submission" date="2020-05" db="UniProtKB">
        <authorList>
            <consortium name="EnsemblMetazoa"/>
        </authorList>
    </citation>
    <scope>IDENTIFICATION</scope>
    <source>
        <strain evidence="4">Jacobina</strain>
    </source>
</reference>
<dbReference type="EMBL" id="AJWK01020810">
    <property type="status" value="NOT_ANNOTATED_CDS"/>
    <property type="molecule type" value="Genomic_DNA"/>
</dbReference>
<sequence length="335" mass="39015">MPPPPPPPPTAPPPPEFQKKPLSQNAQKTLDKLRTRARRRPDWSEMMAEVEQGKKLRHVECNDRSRPILTCKSMTKVKGQFIFETEKANAHNVLLQQIQQGIRLKPTKCNDRSLRKFRRQMTIEEQIQKSESRANFAEPPPEEEEDEMDDIDKLRDDLQSTKQMLALELRNKEAHERENKRLLARIANLEAELERERWSITGEPVTRTSTVSAIDESLVQSLKSEAESAQKQASLLEKKYQDTAEQLDKAKTEIEEQKRKIALLEKQISQGSRPQIQWQHFSYEDDDEEDDYAIQQRSFRRQVFAKTTHNPLPNVCVQHRAKPIPHSNFPLKAFL</sequence>
<dbReference type="EMBL" id="AJWK01020812">
    <property type="status" value="NOT_ANNOTATED_CDS"/>
    <property type="molecule type" value="Genomic_DNA"/>
</dbReference>
<feature type="coiled-coil region" evidence="1">
    <location>
        <begin position="151"/>
        <end position="267"/>
    </location>
</feature>
<evidence type="ECO:0000313" key="5">
    <source>
        <dbReference type="Proteomes" id="UP000092461"/>
    </source>
</evidence>
<dbReference type="Proteomes" id="UP000092461">
    <property type="component" value="Unassembled WGS sequence"/>
</dbReference>
<keyword evidence="5" id="KW-1185">Reference proteome</keyword>
<dbReference type="EMBL" id="AJWK01020813">
    <property type="status" value="NOT_ANNOTATED_CDS"/>
    <property type="molecule type" value="Genomic_DNA"/>
</dbReference>
<keyword evidence="1" id="KW-0175">Coiled coil</keyword>
<dbReference type="InterPro" id="IPR003124">
    <property type="entry name" value="WH2_dom"/>
</dbReference>
<evidence type="ECO:0000313" key="4">
    <source>
        <dbReference type="EnsemblMetazoa" id="LLOJ006401-PA"/>
    </source>
</evidence>
<protein>
    <recommendedName>
        <fullName evidence="3">WH2 domain-containing protein</fullName>
    </recommendedName>
</protein>
<feature type="compositionally biased region" description="Pro residues" evidence="2">
    <location>
        <begin position="1"/>
        <end position="16"/>
    </location>
</feature>
<proteinExistence type="predicted"/>
<dbReference type="EMBL" id="AJWK01020809">
    <property type="status" value="NOT_ANNOTATED_CDS"/>
    <property type="molecule type" value="Genomic_DNA"/>
</dbReference>
<dbReference type="EnsemblMetazoa" id="LLOJ006401-RA">
    <property type="protein sequence ID" value="LLOJ006401-PA"/>
    <property type="gene ID" value="LLOJ006401"/>
</dbReference>
<accession>A0A1B0CNS9</accession>
<dbReference type="GO" id="GO:0003779">
    <property type="term" value="F:actin binding"/>
    <property type="evidence" value="ECO:0007669"/>
    <property type="project" value="InterPro"/>
</dbReference>
<evidence type="ECO:0000259" key="3">
    <source>
        <dbReference type="PROSITE" id="PS51082"/>
    </source>
</evidence>
<dbReference type="AlphaFoldDB" id="A0A1B0CNS9"/>
<evidence type="ECO:0000256" key="1">
    <source>
        <dbReference type="SAM" id="Coils"/>
    </source>
</evidence>
<dbReference type="VEuPathDB" id="VectorBase:LLONM1_000367"/>
<organism evidence="4 5">
    <name type="scientific">Lutzomyia longipalpis</name>
    <name type="common">Sand fly</name>
    <dbReference type="NCBI Taxonomy" id="7200"/>
    <lineage>
        <taxon>Eukaryota</taxon>
        <taxon>Metazoa</taxon>
        <taxon>Ecdysozoa</taxon>
        <taxon>Arthropoda</taxon>
        <taxon>Hexapoda</taxon>
        <taxon>Insecta</taxon>
        <taxon>Pterygota</taxon>
        <taxon>Neoptera</taxon>
        <taxon>Endopterygota</taxon>
        <taxon>Diptera</taxon>
        <taxon>Nematocera</taxon>
        <taxon>Psychodoidea</taxon>
        <taxon>Psychodidae</taxon>
        <taxon>Lutzomyia</taxon>
        <taxon>Lutzomyia</taxon>
    </lineage>
</organism>
<feature type="region of interest" description="Disordered" evidence="2">
    <location>
        <begin position="125"/>
        <end position="149"/>
    </location>
</feature>
<feature type="compositionally biased region" description="Acidic residues" evidence="2">
    <location>
        <begin position="140"/>
        <end position="149"/>
    </location>
</feature>
<dbReference type="Pfam" id="PF02205">
    <property type="entry name" value="WH2"/>
    <property type="match status" value="1"/>
</dbReference>
<feature type="domain" description="WH2" evidence="3">
    <location>
        <begin position="90"/>
        <end position="107"/>
    </location>
</feature>
<name>A0A1B0CNS9_LUTLO</name>
<dbReference type="EMBL" id="AJWK01020811">
    <property type="status" value="NOT_ANNOTATED_CDS"/>
    <property type="molecule type" value="Genomic_DNA"/>
</dbReference>
<feature type="region of interest" description="Disordered" evidence="2">
    <location>
        <begin position="1"/>
        <end position="27"/>
    </location>
</feature>
<dbReference type="VEuPathDB" id="VectorBase:LLOJ006401"/>
<dbReference type="PROSITE" id="PS51082">
    <property type="entry name" value="WH2"/>
    <property type="match status" value="1"/>
</dbReference>
<dbReference type="SMART" id="SM00246">
    <property type="entry name" value="WH2"/>
    <property type="match status" value="2"/>
</dbReference>